<proteinExistence type="predicted"/>
<accession>A0AAD8EW56</accession>
<evidence type="ECO:0000313" key="1">
    <source>
        <dbReference type="EMBL" id="KAK0041301.1"/>
    </source>
</evidence>
<protein>
    <submittedName>
        <fullName evidence="1">Protein arginine N-methyltransferase 6.1 X1</fullName>
    </submittedName>
</protein>
<evidence type="ECO:0000313" key="2">
    <source>
        <dbReference type="Proteomes" id="UP001233172"/>
    </source>
</evidence>
<dbReference type="Proteomes" id="UP001233172">
    <property type="component" value="Unassembled WGS sequence"/>
</dbReference>
<organism evidence="1 2">
    <name type="scientific">Biomphalaria pfeifferi</name>
    <name type="common">Bloodfluke planorb</name>
    <name type="synonym">Freshwater snail</name>
    <dbReference type="NCBI Taxonomy" id="112525"/>
    <lineage>
        <taxon>Eukaryota</taxon>
        <taxon>Metazoa</taxon>
        <taxon>Spiralia</taxon>
        <taxon>Lophotrochozoa</taxon>
        <taxon>Mollusca</taxon>
        <taxon>Gastropoda</taxon>
        <taxon>Heterobranchia</taxon>
        <taxon>Euthyneura</taxon>
        <taxon>Panpulmonata</taxon>
        <taxon>Hygrophila</taxon>
        <taxon>Lymnaeoidea</taxon>
        <taxon>Planorbidae</taxon>
        <taxon>Biomphalaria</taxon>
    </lineage>
</organism>
<gene>
    <name evidence="1" type="ORF">Bpfe_029285</name>
</gene>
<dbReference type="EMBL" id="JASAOG010000280">
    <property type="protein sequence ID" value="KAK0041301.1"/>
    <property type="molecule type" value="Genomic_DNA"/>
</dbReference>
<reference evidence="1" key="2">
    <citation type="submission" date="2023-04" db="EMBL/GenBank/DDBJ databases">
        <authorList>
            <person name="Bu L."/>
            <person name="Lu L."/>
            <person name="Laidemitt M.R."/>
            <person name="Zhang S.M."/>
            <person name="Mutuku M."/>
            <person name="Mkoji G."/>
            <person name="Steinauer M."/>
            <person name="Loker E.S."/>
        </authorList>
    </citation>
    <scope>NUCLEOTIDE SEQUENCE</scope>
    <source>
        <strain evidence="1">KasaAsao</strain>
        <tissue evidence="1">Whole Snail</tissue>
    </source>
</reference>
<comment type="caution">
    <text evidence="1">The sequence shown here is derived from an EMBL/GenBank/DDBJ whole genome shotgun (WGS) entry which is preliminary data.</text>
</comment>
<keyword evidence="2" id="KW-1185">Reference proteome</keyword>
<sequence>MHLTYLEQLILLLSPPDHPIIQSNFQTTFSGEVASFINSANCIPSIENKMKLSTGSLIVLLIASLHYQGHAQDANTCKLESCTNPENDKDPNFCSEAVSTYACLDEVTSSKDCDDVEKFAGLSASLIVRFVMTVNMCENVPETVCDIRQCSLSFLETPDGDGTELCEDVSKYIQCLRTNIVNNPKCTRIERASAATIAIRMKLEHKECLFSELEKQGYIDKKQADTASYVYRKEDEGKTMLIEESGSVEIQVCGWNDKFVKDDSTPLIEICESFFEKLELENA</sequence>
<reference evidence="1" key="1">
    <citation type="journal article" date="2023" name="PLoS Negl. Trop. Dis.">
        <title>A genome sequence for Biomphalaria pfeifferi, the major vector snail for the human-infecting parasite Schistosoma mansoni.</title>
        <authorList>
            <person name="Bu L."/>
            <person name="Lu L."/>
            <person name="Laidemitt M.R."/>
            <person name="Zhang S.M."/>
            <person name="Mutuku M."/>
            <person name="Mkoji G."/>
            <person name="Steinauer M."/>
            <person name="Loker E.S."/>
        </authorList>
    </citation>
    <scope>NUCLEOTIDE SEQUENCE</scope>
    <source>
        <strain evidence="1">KasaAsao</strain>
    </source>
</reference>
<name>A0AAD8EW56_BIOPF</name>
<dbReference type="AlphaFoldDB" id="A0AAD8EW56"/>